<dbReference type="EMBL" id="QYBA01000148">
    <property type="protein sequence ID" value="TKY91681.1"/>
    <property type="molecule type" value="Genomic_DNA"/>
</dbReference>
<accession>A0AC61SAL9</accession>
<sequence length="284" mass="31527">MPQYTKVEEMMVRNVAYATLPGSRDEVLEILKNKHISGVPVVKNNGLVGIVTRTDLLKNTDEEQLAILMTRDPITISPEQSMVEASRIILNTGVRRLPVVIDNTLVGIITLTDIIGAIANFNIMQPIQELMNGKTVIIWDATPVSMVGMIMEMAEVKAAPVVNLAEEVQGVICDKDLINMSVIEDYTEHSDMSAGSDEDEWTWESMRDTMSLYYSVSRIRLPDSPVSEAIKLKGNPVTIVSSTTVSDAARKMKRNNINQISVLSANNKLKGMIYDFDLLKALVW</sequence>
<comment type="caution">
    <text evidence="1">The sequence shown here is derived from an EMBL/GenBank/DDBJ whole genome shotgun (WGS) entry which is preliminary data.</text>
</comment>
<gene>
    <name evidence="1" type="ORF">C5S46_04550</name>
</gene>
<evidence type="ECO:0000313" key="2">
    <source>
        <dbReference type="Proteomes" id="UP000315423"/>
    </source>
</evidence>
<name>A0AC61SAL9_9EURY</name>
<organism evidence="1 2">
    <name type="scientific">Candidatus Methanomarinus sp</name>
    <dbReference type="NCBI Taxonomy" id="3386244"/>
    <lineage>
        <taxon>Archaea</taxon>
        <taxon>Methanobacteriati</taxon>
        <taxon>Methanobacteriota</taxon>
        <taxon>Stenosarchaea group</taxon>
        <taxon>Methanomicrobia</taxon>
        <taxon>Methanosarcinales</taxon>
        <taxon>ANME-2 cluster</taxon>
        <taxon>Candidatus Methanocomedenaceae</taxon>
        <taxon>Candidatus Methanomarinus</taxon>
    </lineage>
</organism>
<proteinExistence type="predicted"/>
<evidence type="ECO:0000313" key="1">
    <source>
        <dbReference type="EMBL" id="TKY91681.1"/>
    </source>
</evidence>
<dbReference type="Proteomes" id="UP000315423">
    <property type="component" value="Unassembled WGS sequence"/>
</dbReference>
<reference evidence="1" key="1">
    <citation type="submission" date="2018-09" db="EMBL/GenBank/DDBJ databases">
        <title>A genomic encyclopedia of anaerobic methanotrophic archaea.</title>
        <authorList>
            <person name="Skennerton C.T."/>
            <person name="Chadwick G.L."/>
            <person name="Laso-Perez R."/>
            <person name="Leu A.O."/>
            <person name="Speth D.R."/>
            <person name="Yu H."/>
            <person name="Morgan-Lang C."/>
            <person name="Hatzenpichler R."/>
            <person name="Goudeau D."/>
            <person name="Malmstrom R."/>
            <person name="Woyke T."/>
            <person name="Hallam S."/>
            <person name="Tyson G.W."/>
            <person name="Wegener G."/>
            <person name="Boetius A."/>
            <person name="Orphan V.J."/>
        </authorList>
    </citation>
    <scope>NUCLEOTIDE SEQUENCE</scope>
    <source>
        <strain evidence="1">CONS3730D10UFb2</strain>
    </source>
</reference>
<protein>
    <submittedName>
        <fullName evidence="1">CBS domain-containing protein</fullName>
    </submittedName>
</protein>